<keyword evidence="1" id="KW-0418">Kinase</keyword>
<feature type="non-terminal residue" evidence="1">
    <location>
        <position position="1"/>
    </location>
</feature>
<keyword evidence="1" id="KW-0808">Transferase</keyword>
<dbReference type="Proteomes" id="UP000477722">
    <property type="component" value="Unassembled WGS sequence"/>
</dbReference>
<protein>
    <submittedName>
        <fullName evidence="1">Serine/threonine protein kinase</fullName>
    </submittedName>
</protein>
<proteinExistence type="predicted"/>
<sequence length="119" mass="12295">DAAAGAPAGGFGPPPVTDLSAALEEVRHLLDAGRFTEVAALLGRTLPAAVAEHGAGSPVVRTLRKQYAAALVDIGQYGLALPELSRLIRELGAERGMNDPAVVQLLQDEALCRRSLSTG</sequence>
<evidence type="ECO:0000313" key="1">
    <source>
        <dbReference type="EMBL" id="NGO72945.1"/>
    </source>
</evidence>
<dbReference type="GO" id="GO:0004674">
    <property type="term" value="F:protein serine/threonine kinase activity"/>
    <property type="evidence" value="ECO:0007669"/>
    <property type="project" value="UniProtKB-KW"/>
</dbReference>
<reference evidence="1 2" key="1">
    <citation type="submission" date="2020-02" db="EMBL/GenBank/DDBJ databases">
        <title>Whole-genome analyses of novel actinobacteria.</title>
        <authorList>
            <person name="Sahin N."/>
            <person name="Tatar D."/>
        </authorList>
    </citation>
    <scope>NUCLEOTIDE SEQUENCE [LARGE SCALE GENOMIC DNA]</scope>
    <source>
        <strain evidence="1 2">SB3404</strain>
    </source>
</reference>
<gene>
    <name evidence="1" type="ORF">G5C65_32315</name>
</gene>
<accession>A0A6G4X5Z9</accession>
<name>A0A6G4X5Z9_9ACTN</name>
<evidence type="ECO:0000313" key="2">
    <source>
        <dbReference type="Proteomes" id="UP000477722"/>
    </source>
</evidence>
<keyword evidence="1" id="KW-0723">Serine/threonine-protein kinase</keyword>
<keyword evidence="2" id="KW-1185">Reference proteome</keyword>
<dbReference type="EMBL" id="JAAKZZ010000577">
    <property type="protein sequence ID" value="NGO72945.1"/>
    <property type="molecule type" value="Genomic_DNA"/>
</dbReference>
<comment type="caution">
    <text evidence="1">The sequence shown here is derived from an EMBL/GenBank/DDBJ whole genome shotgun (WGS) entry which is preliminary data.</text>
</comment>
<organism evidence="1 2">
    <name type="scientific">Streptomyces boncukensis</name>
    <dbReference type="NCBI Taxonomy" id="2711219"/>
    <lineage>
        <taxon>Bacteria</taxon>
        <taxon>Bacillati</taxon>
        <taxon>Actinomycetota</taxon>
        <taxon>Actinomycetes</taxon>
        <taxon>Kitasatosporales</taxon>
        <taxon>Streptomycetaceae</taxon>
        <taxon>Streptomyces</taxon>
    </lineage>
</organism>
<dbReference type="AlphaFoldDB" id="A0A6G4X5Z9"/>